<organism evidence="2 3">
    <name type="scientific">Nibrella saemangeumensis</name>
    <dbReference type="NCBI Taxonomy" id="1084526"/>
    <lineage>
        <taxon>Bacteria</taxon>
        <taxon>Pseudomonadati</taxon>
        <taxon>Bacteroidota</taxon>
        <taxon>Cytophagia</taxon>
        <taxon>Cytophagales</taxon>
        <taxon>Spirosomataceae</taxon>
        <taxon>Nibrella</taxon>
    </lineage>
</organism>
<proteinExistence type="predicted"/>
<name>A0ABP8NR29_9BACT</name>
<dbReference type="EMBL" id="BAABHD010000084">
    <property type="protein sequence ID" value="GAA4469686.1"/>
    <property type="molecule type" value="Genomic_DNA"/>
</dbReference>
<evidence type="ECO:0000313" key="2">
    <source>
        <dbReference type="EMBL" id="GAA4469686.1"/>
    </source>
</evidence>
<feature type="transmembrane region" description="Helical" evidence="1">
    <location>
        <begin position="45"/>
        <end position="66"/>
    </location>
</feature>
<evidence type="ECO:0000313" key="3">
    <source>
        <dbReference type="Proteomes" id="UP001501175"/>
    </source>
</evidence>
<protein>
    <submittedName>
        <fullName evidence="2">Uncharacterized protein</fullName>
    </submittedName>
</protein>
<keyword evidence="1" id="KW-0812">Transmembrane</keyword>
<reference evidence="3" key="1">
    <citation type="journal article" date="2019" name="Int. J. Syst. Evol. Microbiol.">
        <title>The Global Catalogue of Microorganisms (GCM) 10K type strain sequencing project: providing services to taxonomists for standard genome sequencing and annotation.</title>
        <authorList>
            <consortium name="The Broad Institute Genomics Platform"/>
            <consortium name="The Broad Institute Genome Sequencing Center for Infectious Disease"/>
            <person name="Wu L."/>
            <person name="Ma J."/>
        </authorList>
    </citation>
    <scope>NUCLEOTIDE SEQUENCE [LARGE SCALE GENOMIC DNA]</scope>
    <source>
        <strain evidence="3">JCM 17927</strain>
    </source>
</reference>
<gene>
    <name evidence="2" type="ORF">GCM10023189_57110</name>
</gene>
<keyword evidence="1" id="KW-1133">Transmembrane helix</keyword>
<keyword evidence="3" id="KW-1185">Reference proteome</keyword>
<keyword evidence="1" id="KW-0472">Membrane</keyword>
<evidence type="ECO:0000256" key="1">
    <source>
        <dbReference type="SAM" id="Phobius"/>
    </source>
</evidence>
<comment type="caution">
    <text evidence="2">The sequence shown here is derived from an EMBL/GenBank/DDBJ whole genome shotgun (WGS) entry which is preliminary data.</text>
</comment>
<dbReference type="RefSeq" id="WP_345249652.1">
    <property type="nucleotide sequence ID" value="NZ_BAABHD010000084.1"/>
</dbReference>
<accession>A0ABP8NR29</accession>
<sequence length="80" mass="8899">MTTLKRYIRPVLMVLFAISLLFVQKLTFSGQAAYKVFIDNLGLSTINITVLLPMLATACLLLLFILPDEESKPASQVENP</sequence>
<dbReference type="Proteomes" id="UP001501175">
    <property type="component" value="Unassembled WGS sequence"/>
</dbReference>